<dbReference type="Gene3D" id="3.90.1030.20">
    <property type="entry name" value="DNA polymerase delta, p66 (Cdc27) subunit, wHTH domain"/>
    <property type="match status" value="1"/>
</dbReference>
<dbReference type="InterPro" id="IPR041913">
    <property type="entry name" value="POLD3_sf"/>
</dbReference>
<feature type="compositionally biased region" description="Polar residues" evidence="5">
    <location>
        <begin position="394"/>
        <end position="404"/>
    </location>
</feature>
<accession>A0ABD0TTA1</accession>
<sequence>MLAVEALEILGQIQVLVIDKLQVVSYKWLSRNFSVSSNQAKRLLQEFVDKHGNNLEVLYSLSGWLKNNSGTYCIRLASGQKLEEVMKKFDATCSVEVYSIQSCLPKDLAVLWNAEFVQAEELFNQPSTVENCLRNNRFGGISNCFVKRAVNGQSAAVSSTSQLKDNVGIVQTKASNVTKDESLQPQQENRGQFGVKEGLKSSNTVGSVDNTNQNVGEYTKKTHPVKESSNPLQAKRKGIPSEKTSTGPGGSLATMWGRASVKSKPSNTADAQICAEEAADAESSDEEGYELCYKRESNGSSTRKRQFIINYSDEEDDDDNVVSLASPIPPNEKSFSDTTQSAENLNVEKDILCTNKLERETLVNKQDIDDKSHGLSSEKSSIANASLQKVENNFQNDLGSTNGKDTAPMASKRKKVVKTRIDERGREVTEVVWDEPVSSKDADKDKTTNDARPTVAIKEQATGSNAPPNTGIKGGTKKPGKGGGKDTKQGNILSFFKKI</sequence>
<name>A0ABD0TTA1_DENTH</name>
<dbReference type="EMBL" id="JANQDX010000076">
    <property type="protein sequence ID" value="KAL0902881.1"/>
    <property type="molecule type" value="Genomic_DNA"/>
</dbReference>
<reference evidence="6 7" key="1">
    <citation type="journal article" date="2024" name="Plant Biotechnol. J.">
        <title>Dendrobium thyrsiflorum genome and its molecular insights into genes involved in important horticultural traits.</title>
        <authorList>
            <person name="Chen B."/>
            <person name="Wang J.Y."/>
            <person name="Zheng P.J."/>
            <person name="Li K.L."/>
            <person name="Liang Y.M."/>
            <person name="Chen X.F."/>
            <person name="Zhang C."/>
            <person name="Zhao X."/>
            <person name="He X."/>
            <person name="Zhang G.Q."/>
            <person name="Liu Z.J."/>
            <person name="Xu Q."/>
        </authorList>
    </citation>
    <scope>NUCLEOTIDE SEQUENCE [LARGE SCALE GENOMIC DNA]</scope>
    <source>
        <strain evidence="6">GZMU011</strain>
    </source>
</reference>
<feature type="compositionally biased region" description="Basic and acidic residues" evidence="5">
    <location>
        <begin position="437"/>
        <end position="449"/>
    </location>
</feature>
<dbReference type="AlphaFoldDB" id="A0ABD0TTA1"/>
<dbReference type="PANTHER" id="PTHR17598">
    <property type="entry name" value="DNA POLYMERASE DELTA SUBUNIT 3"/>
    <property type="match status" value="1"/>
</dbReference>
<evidence type="ECO:0000256" key="2">
    <source>
        <dbReference type="ARBA" id="ARBA00017589"/>
    </source>
</evidence>
<dbReference type="FunFam" id="3.90.1030.20:FF:000002">
    <property type="entry name" value="DNA polymerase delta subunit"/>
    <property type="match status" value="1"/>
</dbReference>
<evidence type="ECO:0000256" key="5">
    <source>
        <dbReference type="SAM" id="MobiDB-lite"/>
    </source>
</evidence>
<feature type="compositionally biased region" description="Polar residues" evidence="5">
    <location>
        <begin position="178"/>
        <end position="190"/>
    </location>
</feature>
<gene>
    <name evidence="6" type="ORF">M5K25_028443</name>
</gene>
<proteinExistence type="predicted"/>
<keyword evidence="7" id="KW-1185">Reference proteome</keyword>
<keyword evidence="3" id="KW-0235">DNA replication</keyword>
<evidence type="ECO:0000256" key="4">
    <source>
        <dbReference type="ARBA" id="ARBA00023242"/>
    </source>
</evidence>
<evidence type="ECO:0000256" key="1">
    <source>
        <dbReference type="ARBA" id="ARBA00004123"/>
    </source>
</evidence>
<feature type="compositionally biased region" description="Basic and acidic residues" evidence="5">
    <location>
        <begin position="419"/>
        <end position="429"/>
    </location>
</feature>
<evidence type="ECO:0000313" key="6">
    <source>
        <dbReference type="EMBL" id="KAL0902881.1"/>
    </source>
</evidence>
<comment type="subcellular location">
    <subcellularLocation>
        <location evidence="1">Nucleus</location>
    </subcellularLocation>
</comment>
<evidence type="ECO:0000313" key="7">
    <source>
        <dbReference type="Proteomes" id="UP001552299"/>
    </source>
</evidence>
<feature type="region of interest" description="Disordered" evidence="5">
    <location>
        <begin position="178"/>
        <end position="255"/>
    </location>
</feature>
<dbReference type="GO" id="GO:0006260">
    <property type="term" value="P:DNA replication"/>
    <property type="evidence" value="ECO:0007669"/>
    <property type="project" value="UniProtKB-KW"/>
</dbReference>
<keyword evidence="4" id="KW-0539">Nucleus</keyword>
<feature type="region of interest" description="Disordered" evidence="5">
    <location>
        <begin position="394"/>
        <end position="499"/>
    </location>
</feature>
<protein>
    <recommendedName>
        <fullName evidence="2">DNA polymerase delta subunit 3</fullName>
    </recommendedName>
</protein>
<dbReference type="Pfam" id="PF09507">
    <property type="entry name" value="CDC27"/>
    <property type="match status" value="1"/>
</dbReference>
<organism evidence="6 7">
    <name type="scientific">Dendrobium thyrsiflorum</name>
    <name type="common">Pinecone-like raceme dendrobium</name>
    <name type="synonym">Orchid</name>
    <dbReference type="NCBI Taxonomy" id="117978"/>
    <lineage>
        <taxon>Eukaryota</taxon>
        <taxon>Viridiplantae</taxon>
        <taxon>Streptophyta</taxon>
        <taxon>Embryophyta</taxon>
        <taxon>Tracheophyta</taxon>
        <taxon>Spermatophyta</taxon>
        <taxon>Magnoliopsida</taxon>
        <taxon>Liliopsida</taxon>
        <taxon>Asparagales</taxon>
        <taxon>Orchidaceae</taxon>
        <taxon>Epidendroideae</taxon>
        <taxon>Malaxideae</taxon>
        <taxon>Dendrobiinae</taxon>
        <taxon>Dendrobium</taxon>
    </lineage>
</organism>
<dbReference type="InterPro" id="IPR019038">
    <property type="entry name" value="POLD3"/>
</dbReference>
<feature type="compositionally biased region" description="Polar residues" evidence="5">
    <location>
        <begin position="200"/>
        <end position="216"/>
    </location>
</feature>
<evidence type="ECO:0000256" key="3">
    <source>
        <dbReference type="ARBA" id="ARBA00022705"/>
    </source>
</evidence>
<comment type="caution">
    <text evidence="6">The sequence shown here is derived from an EMBL/GenBank/DDBJ whole genome shotgun (WGS) entry which is preliminary data.</text>
</comment>
<dbReference type="Proteomes" id="UP001552299">
    <property type="component" value="Unassembled WGS sequence"/>
</dbReference>
<dbReference type="PANTHER" id="PTHR17598:SF13">
    <property type="entry name" value="DNA POLYMERASE DELTA SUBUNIT 3"/>
    <property type="match status" value="1"/>
</dbReference>
<dbReference type="GO" id="GO:0031981">
    <property type="term" value="C:nuclear lumen"/>
    <property type="evidence" value="ECO:0007669"/>
    <property type="project" value="UniProtKB-ARBA"/>
</dbReference>